<comment type="caution">
    <text evidence="1">The sequence shown here is derived from an EMBL/GenBank/DDBJ whole genome shotgun (WGS) entry which is preliminary data.</text>
</comment>
<sequence length="140" mass="16740">IKNVVAVRMAIFPRFPHALSEAITEYEPEALKKAMRRAGVIHDMKRRLAILEELRLIDEKEDNSQKQKYIRELIVRSKCRRKSGKKQQRAQCRKIKRQKAIERDRIMRPSEEVVSYQSIKQKAKKSKRRHQRRKLCGYVV</sequence>
<name>A0A8J2JQR3_9HEXA</name>
<dbReference type="Proteomes" id="UP000708208">
    <property type="component" value="Unassembled WGS sequence"/>
</dbReference>
<organism evidence="1 2">
    <name type="scientific">Allacma fusca</name>
    <dbReference type="NCBI Taxonomy" id="39272"/>
    <lineage>
        <taxon>Eukaryota</taxon>
        <taxon>Metazoa</taxon>
        <taxon>Ecdysozoa</taxon>
        <taxon>Arthropoda</taxon>
        <taxon>Hexapoda</taxon>
        <taxon>Collembola</taxon>
        <taxon>Symphypleona</taxon>
        <taxon>Sminthuridae</taxon>
        <taxon>Allacma</taxon>
    </lineage>
</organism>
<feature type="non-terminal residue" evidence="1">
    <location>
        <position position="1"/>
    </location>
</feature>
<gene>
    <name evidence="1" type="ORF">AFUS01_LOCUS14408</name>
</gene>
<proteinExistence type="predicted"/>
<accession>A0A8J2JQR3</accession>
<dbReference type="EMBL" id="CAJVCH010122251">
    <property type="protein sequence ID" value="CAG7725452.1"/>
    <property type="molecule type" value="Genomic_DNA"/>
</dbReference>
<reference evidence="1" key="1">
    <citation type="submission" date="2021-06" db="EMBL/GenBank/DDBJ databases">
        <authorList>
            <person name="Hodson N. C."/>
            <person name="Mongue J. A."/>
            <person name="Jaron S. K."/>
        </authorList>
    </citation>
    <scope>NUCLEOTIDE SEQUENCE</scope>
</reference>
<evidence type="ECO:0000313" key="1">
    <source>
        <dbReference type="EMBL" id="CAG7725452.1"/>
    </source>
</evidence>
<dbReference type="AlphaFoldDB" id="A0A8J2JQR3"/>
<protein>
    <submittedName>
        <fullName evidence="1">Uncharacterized protein</fullName>
    </submittedName>
</protein>
<keyword evidence="2" id="KW-1185">Reference proteome</keyword>
<evidence type="ECO:0000313" key="2">
    <source>
        <dbReference type="Proteomes" id="UP000708208"/>
    </source>
</evidence>